<keyword evidence="2 6" id="KW-0812">Transmembrane</keyword>
<dbReference type="AlphaFoldDB" id="A3LTE3"/>
<proteinExistence type="predicted"/>
<feature type="transmembrane region" description="Helical" evidence="6">
    <location>
        <begin position="110"/>
        <end position="130"/>
    </location>
</feature>
<organism evidence="7 8">
    <name type="scientific">Scheffersomyces stipitis (strain ATCC 58785 / CBS 6054 / NBRC 10063 / NRRL Y-11545)</name>
    <name type="common">Yeast</name>
    <name type="synonym">Pichia stipitis</name>
    <dbReference type="NCBI Taxonomy" id="322104"/>
    <lineage>
        <taxon>Eukaryota</taxon>
        <taxon>Fungi</taxon>
        <taxon>Dikarya</taxon>
        <taxon>Ascomycota</taxon>
        <taxon>Saccharomycotina</taxon>
        <taxon>Pichiomycetes</taxon>
        <taxon>Debaryomycetaceae</taxon>
        <taxon>Scheffersomyces</taxon>
    </lineage>
</organism>
<dbReference type="OrthoDB" id="262547at2759"/>
<gene>
    <name evidence="7" type="primary">ZRT3</name>
    <name evidence="7" type="ORF">PICST_65571</name>
</gene>
<feature type="transmembrane region" description="Helical" evidence="6">
    <location>
        <begin position="367"/>
        <end position="391"/>
    </location>
</feature>
<protein>
    <submittedName>
        <fullName evidence="7">Vacuolar Zn-iron permease</fullName>
    </submittedName>
</protein>
<dbReference type="KEGG" id="pic:PICST_65571"/>
<evidence type="ECO:0000256" key="5">
    <source>
        <dbReference type="SAM" id="MobiDB-lite"/>
    </source>
</evidence>
<evidence type="ECO:0000256" key="4">
    <source>
        <dbReference type="ARBA" id="ARBA00023136"/>
    </source>
</evidence>
<keyword evidence="8" id="KW-1185">Reference proteome</keyword>
<dbReference type="RefSeq" id="XP_001384417.2">
    <property type="nucleotide sequence ID" value="XM_001384380.1"/>
</dbReference>
<evidence type="ECO:0000313" key="7">
    <source>
        <dbReference type="EMBL" id="ABN66388.2"/>
    </source>
</evidence>
<sequence>MLDFNCNWEQGWVLTSLSTALCFVGCLVIYLDDLYYLLLPRFITSRYTFKLNENYVFLNGSLAFSAGCLLFTSLFRLLPEALKYLKDSFDDDNHVIHDPSVMKWIQTDLIGAYIGGIFICLAFNGILHLATSESVVHCNHSGDHTVNELDPRGSNHVHGHDHSHSQNTIDLEIGKTGCKNGCSNSHTYERPDSSSDSHSSHSHTHQAHEQNHHNENHIQTNSETHQEMSENSPLLTRNSKSRKSLLHYLVPNSDCTICVGECKGFGSAELCLYHTQNETESPQLHFCEIPELTSNSIHGHYDIYSENQVHEDHTSHVEDHHHHITSPMSRLLLIGIQTTLAITLHKFPEGFITFITSETNPKLGVSIFLSLLVHNFTEGFSMCLPLYYSFASGSSAQYAKLKAVGISGVLGGFSQPLGAFLGYLFLSYNKAKYGDGNVIDVEKLDFIFGITMALTSGFLTVIALSMYGSAVSFGGSSNFVMLWCVCGITVIGVSSIFSA</sequence>
<dbReference type="eggNOG" id="KOG2474">
    <property type="taxonomic scope" value="Eukaryota"/>
</dbReference>
<dbReference type="GO" id="GO:0016020">
    <property type="term" value="C:membrane"/>
    <property type="evidence" value="ECO:0007669"/>
    <property type="project" value="UniProtKB-SubCell"/>
</dbReference>
<feature type="compositionally biased region" description="Basic and acidic residues" evidence="5">
    <location>
        <begin position="187"/>
        <end position="199"/>
    </location>
</feature>
<dbReference type="PANTHER" id="PTHR11040">
    <property type="entry name" value="ZINC/IRON TRANSPORTER"/>
    <property type="match status" value="1"/>
</dbReference>
<evidence type="ECO:0000256" key="6">
    <source>
        <dbReference type="SAM" id="Phobius"/>
    </source>
</evidence>
<evidence type="ECO:0000256" key="2">
    <source>
        <dbReference type="ARBA" id="ARBA00022692"/>
    </source>
</evidence>
<evidence type="ECO:0000256" key="3">
    <source>
        <dbReference type="ARBA" id="ARBA00022989"/>
    </source>
</evidence>
<dbReference type="GeneID" id="4838991"/>
<dbReference type="HOGENOM" id="CLU_023518_1_0_1"/>
<evidence type="ECO:0000256" key="1">
    <source>
        <dbReference type="ARBA" id="ARBA00004141"/>
    </source>
</evidence>
<dbReference type="GO" id="GO:0005385">
    <property type="term" value="F:zinc ion transmembrane transporter activity"/>
    <property type="evidence" value="ECO:0007669"/>
    <property type="project" value="TreeGrafter"/>
</dbReference>
<feature type="transmembrane region" description="Helical" evidence="6">
    <location>
        <begin position="403"/>
        <end position="426"/>
    </location>
</feature>
<dbReference type="Pfam" id="PF02535">
    <property type="entry name" value="Zip"/>
    <property type="match status" value="1"/>
</dbReference>
<evidence type="ECO:0000313" key="8">
    <source>
        <dbReference type="Proteomes" id="UP000002258"/>
    </source>
</evidence>
<feature type="region of interest" description="Disordered" evidence="5">
    <location>
        <begin position="147"/>
        <end position="166"/>
    </location>
</feature>
<feature type="transmembrane region" description="Helical" evidence="6">
    <location>
        <begin position="56"/>
        <end position="78"/>
    </location>
</feature>
<dbReference type="FunCoup" id="A3LTE3">
    <property type="interactions" value="31"/>
</dbReference>
<dbReference type="InterPro" id="IPR003689">
    <property type="entry name" value="ZIP"/>
</dbReference>
<dbReference type="OMA" id="HVVDCAH"/>
<accession>A3LTE3</accession>
<comment type="subcellular location">
    <subcellularLocation>
        <location evidence="1">Membrane</location>
        <topology evidence="1">Multi-pass membrane protein</topology>
    </subcellularLocation>
</comment>
<feature type="transmembrane region" description="Helical" evidence="6">
    <location>
        <begin position="12"/>
        <end position="35"/>
    </location>
</feature>
<dbReference type="EMBL" id="CP000498">
    <property type="protein sequence ID" value="ABN66388.2"/>
    <property type="molecule type" value="Genomic_DNA"/>
</dbReference>
<name>A3LTE3_PICST</name>
<keyword evidence="4 6" id="KW-0472">Membrane</keyword>
<feature type="compositionally biased region" description="Basic and acidic residues" evidence="5">
    <location>
        <begin position="147"/>
        <end position="164"/>
    </location>
</feature>
<feature type="region of interest" description="Disordered" evidence="5">
    <location>
        <begin position="184"/>
        <end position="214"/>
    </location>
</feature>
<feature type="transmembrane region" description="Helical" evidence="6">
    <location>
        <begin position="446"/>
        <end position="467"/>
    </location>
</feature>
<reference evidence="7 8" key="1">
    <citation type="journal article" date="2007" name="Nat. Biotechnol.">
        <title>Genome sequence of the lignocellulose-bioconverting and xylose-fermenting yeast Pichia stipitis.</title>
        <authorList>
            <person name="Jeffries T.W."/>
            <person name="Grigoriev I.V."/>
            <person name="Grimwood J."/>
            <person name="Laplaza J.M."/>
            <person name="Aerts A."/>
            <person name="Salamov A."/>
            <person name="Schmutz J."/>
            <person name="Lindquist E."/>
            <person name="Dehal P."/>
            <person name="Shapiro H."/>
            <person name="Jin Y.S."/>
            <person name="Passoth V."/>
            <person name="Richardson P.M."/>
        </authorList>
    </citation>
    <scope>NUCLEOTIDE SEQUENCE [LARGE SCALE GENOMIC DNA]</scope>
    <source>
        <strain evidence="8">ATCC 58785 / CBS 6054 / NBRC 10063 / NRRL Y-11545</strain>
    </source>
</reference>
<keyword evidence="3 6" id="KW-1133">Transmembrane helix</keyword>
<dbReference type="InParanoid" id="A3LTE3"/>
<dbReference type="PANTHER" id="PTHR11040:SF210">
    <property type="entry name" value="ZINC-REGULATED TRANSPORTER 3"/>
    <property type="match status" value="1"/>
</dbReference>
<feature type="transmembrane region" description="Helical" evidence="6">
    <location>
        <begin position="479"/>
        <end position="497"/>
    </location>
</feature>
<dbReference type="Proteomes" id="UP000002258">
    <property type="component" value="Chromosome 4"/>
</dbReference>
<dbReference type="STRING" id="322104.A3LTE3"/>